<dbReference type="RefSeq" id="WP_254570892.1">
    <property type="nucleotide sequence ID" value="NZ_CP098502.1"/>
</dbReference>
<dbReference type="PRINTS" id="PR00081">
    <property type="entry name" value="GDHRDH"/>
</dbReference>
<keyword evidence="4" id="KW-1185">Reference proteome</keyword>
<accession>A0ABY5DUH3</accession>
<dbReference type="InterPro" id="IPR002347">
    <property type="entry name" value="SDR_fam"/>
</dbReference>
<sequence length="260" mass="25963">MAGKLEGKIALITGAAQGIGLAVATRYAAEGATVVLSDIDGDAVQAAAEGIGGSASAMTADVTSEEQVAALVGEVVAQHGGLDIAVANAGIATVQPAVGMSLADWRKVTSVNLDGVFLTLTHAAGAMAASGGGALVTIASVTAQAGSPLISSYAAAKAGAVNLTRTIAIEMRDHGVRANAICPGFIDTELVKPHKKTFADALGLEAMGIPDFDAFIAMKQGRYGTEEEVAALATFLASDRAGFCTAGEYNLDGGLRASLL</sequence>
<evidence type="ECO:0000256" key="2">
    <source>
        <dbReference type="ARBA" id="ARBA00023002"/>
    </source>
</evidence>
<keyword evidence="2" id="KW-0560">Oxidoreductase</keyword>
<evidence type="ECO:0000313" key="4">
    <source>
        <dbReference type="Proteomes" id="UP001056035"/>
    </source>
</evidence>
<evidence type="ECO:0000256" key="1">
    <source>
        <dbReference type="ARBA" id="ARBA00006484"/>
    </source>
</evidence>
<proteinExistence type="inferred from homology"/>
<name>A0ABY5DUH3_9ACTN</name>
<evidence type="ECO:0000313" key="3">
    <source>
        <dbReference type="EMBL" id="UTI64179.1"/>
    </source>
</evidence>
<dbReference type="PANTHER" id="PTHR24321">
    <property type="entry name" value="DEHYDROGENASES, SHORT CHAIN"/>
    <property type="match status" value="1"/>
</dbReference>
<dbReference type="InterPro" id="IPR020904">
    <property type="entry name" value="Sc_DH/Rdtase_CS"/>
</dbReference>
<dbReference type="EMBL" id="CP098502">
    <property type="protein sequence ID" value="UTI64179.1"/>
    <property type="molecule type" value="Genomic_DNA"/>
</dbReference>
<protein>
    <submittedName>
        <fullName evidence="3">SDR family oxidoreductase</fullName>
    </submittedName>
</protein>
<gene>
    <name evidence="3" type="ORF">NBH00_22925</name>
</gene>
<dbReference type="PRINTS" id="PR00080">
    <property type="entry name" value="SDRFAMILY"/>
</dbReference>
<organism evidence="3 4">
    <name type="scientific">Paraconexibacter antarcticus</name>
    <dbReference type="NCBI Taxonomy" id="2949664"/>
    <lineage>
        <taxon>Bacteria</taxon>
        <taxon>Bacillati</taxon>
        <taxon>Actinomycetota</taxon>
        <taxon>Thermoleophilia</taxon>
        <taxon>Solirubrobacterales</taxon>
        <taxon>Paraconexibacteraceae</taxon>
        <taxon>Paraconexibacter</taxon>
    </lineage>
</organism>
<comment type="similarity">
    <text evidence="1">Belongs to the short-chain dehydrogenases/reductases (SDR) family.</text>
</comment>
<dbReference type="Proteomes" id="UP001056035">
    <property type="component" value="Chromosome"/>
</dbReference>
<dbReference type="SUPFAM" id="SSF51735">
    <property type="entry name" value="NAD(P)-binding Rossmann-fold domains"/>
    <property type="match status" value="1"/>
</dbReference>
<dbReference type="Gene3D" id="3.40.50.720">
    <property type="entry name" value="NAD(P)-binding Rossmann-like Domain"/>
    <property type="match status" value="1"/>
</dbReference>
<dbReference type="PROSITE" id="PS00061">
    <property type="entry name" value="ADH_SHORT"/>
    <property type="match status" value="1"/>
</dbReference>
<dbReference type="PANTHER" id="PTHR24321:SF15">
    <property type="entry name" value="OXIDOREDUCTASE UCPA"/>
    <property type="match status" value="1"/>
</dbReference>
<reference evidence="3 4" key="1">
    <citation type="submission" date="2022-06" db="EMBL/GenBank/DDBJ databases">
        <title>Paraconexibacter antarcticus.</title>
        <authorList>
            <person name="Kim C.S."/>
        </authorList>
    </citation>
    <scope>NUCLEOTIDE SEQUENCE [LARGE SCALE GENOMIC DNA]</scope>
    <source>
        <strain evidence="3 4">02-257</strain>
    </source>
</reference>
<dbReference type="InterPro" id="IPR036291">
    <property type="entry name" value="NAD(P)-bd_dom_sf"/>
</dbReference>
<dbReference type="Pfam" id="PF13561">
    <property type="entry name" value="adh_short_C2"/>
    <property type="match status" value="1"/>
</dbReference>